<protein>
    <submittedName>
        <fullName evidence="13">Tyrosine-type recombinase/integrase</fullName>
    </submittedName>
</protein>
<organism evidence="13 14">
    <name type="scientific">Candidatus Manganitrophus noduliformans</name>
    <dbReference type="NCBI Taxonomy" id="2606439"/>
    <lineage>
        <taxon>Bacteria</taxon>
        <taxon>Pseudomonadati</taxon>
        <taxon>Nitrospirota</taxon>
        <taxon>Nitrospiria</taxon>
        <taxon>Candidatus Troglogloeales</taxon>
        <taxon>Candidatus Manganitrophaceae</taxon>
        <taxon>Candidatus Manganitrophus</taxon>
    </lineage>
</organism>
<dbReference type="SUPFAM" id="SSF56349">
    <property type="entry name" value="DNA breaking-rejoining enzymes"/>
    <property type="match status" value="1"/>
</dbReference>
<evidence type="ECO:0000256" key="5">
    <source>
        <dbReference type="ARBA" id="ARBA00022908"/>
    </source>
</evidence>
<dbReference type="PROSITE" id="PS51898">
    <property type="entry name" value="TYR_RECOMBINASE"/>
    <property type="match status" value="1"/>
</dbReference>
<dbReference type="InterPro" id="IPR011010">
    <property type="entry name" value="DNA_brk_join_enz"/>
</dbReference>
<keyword evidence="3" id="KW-0132">Cell division</keyword>
<evidence type="ECO:0000256" key="9">
    <source>
        <dbReference type="PROSITE-ProRule" id="PRU01248"/>
    </source>
</evidence>
<dbReference type="InterPro" id="IPR050090">
    <property type="entry name" value="Tyrosine_recombinase_XerCD"/>
</dbReference>
<evidence type="ECO:0000256" key="3">
    <source>
        <dbReference type="ARBA" id="ARBA00022618"/>
    </source>
</evidence>
<dbReference type="InterPro" id="IPR010998">
    <property type="entry name" value="Integrase_recombinase_N"/>
</dbReference>
<dbReference type="PANTHER" id="PTHR30349:SF77">
    <property type="entry name" value="TYROSINE RECOMBINASE XERC"/>
    <property type="match status" value="1"/>
</dbReference>
<dbReference type="Pfam" id="PF13495">
    <property type="entry name" value="Phage_int_SAM_4"/>
    <property type="match status" value="1"/>
</dbReference>
<evidence type="ECO:0000256" key="6">
    <source>
        <dbReference type="ARBA" id="ARBA00023125"/>
    </source>
</evidence>
<dbReference type="Proteomes" id="UP000534783">
    <property type="component" value="Unassembled WGS sequence"/>
</dbReference>
<evidence type="ECO:0000256" key="2">
    <source>
        <dbReference type="ARBA" id="ARBA00022490"/>
    </source>
</evidence>
<dbReference type="GO" id="GO:0015074">
    <property type="term" value="P:DNA integration"/>
    <property type="evidence" value="ECO:0007669"/>
    <property type="project" value="UniProtKB-KW"/>
</dbReference>
<keyword evidence="6 9" id="KW-0238">DNA-binding</keyword>
<dbReference type="InterPro" id="IPR004107">
    <property type="entry name" value="Integrase_SAM-like_N"/>
</dbReference>
<comment type="subcellular location">
    <subcellularLocation>
        <location evidence="1">Cytoplasm</location>
    </subcellularLocation>
</comment>
<feature type="region of interest" description="Disordered" evidence="10">
    <location>
        <begin position="287"/>
        <end position="314"/>
    </location>
</feature>
<gene>
    <name evidence="13" type="ORF">MNODULE_24065</name>
</gene>
<evidence type="ECO:0000256" key="10">
    <source>
        <dbReference type="SAM" id="MobiDB-lite"/>
    </source>
</evidence>
<keyword evidence="5" id="KW-0229">DNA integration</keyword>
<dbReference type="GO" id="GO:0007059">
    <property type="term" value="P:chromosome segregation"/>
    <property type="evidence" value="ECO:0007669"/>
    <property type="project" value="UniProtKB-KW"/>
</dbReference>
<evidence type="ECO:0000256" key="7">
    <source>
        <dbReference type="ARBA" id="ARBA00023172"/>
    </source>
</evidence>
<evidence type="ECO:0000259" key="12">
    <source>
        <dbReference type="PROSITE" id="PS51900"/>
    </source>
</evidence>
<keyword evidence="4" id="KW-0159">Chromosome partition</keyword>
<dbReference type="GO" id="GO:0051301">
    <property type="term" value="P:cell division"/>
    <property type="evidence" value="ECO:0007669"/>
    <property type="project" value="UniProtKB-KW"/>
</dbReference>
<dbReference type="PROSITE" id="PS51900">
    <property type="entry name" value="CB"/>
    <property type="match status" value="1"/>
</dbReference>
<feature type="domain" description="Core-binding (CB)" evidence="12">
    <location>
        <begin position="1"/>
        <end position="81"/>
    </location>
</feature>
<evidence type="ECO:0000313" key="14">
    <source>
        <dbReference type="Proteomes" id="UP000534783"/>
    </source>
</evidence>
<keyword evidence="14" id="KW-1185">Reference proteome</keyword>
<keyword evidence="7" id="KW-0233">DNA recombination</keyword>
<evidence type="ECO:0000313" key="13">
    <source>
        <dbReference type="EMBL" id="NKE73829.1"/>
    </source>
</evidence>
<accession>A0A7X6DUY8</accession>
<reference evidence="13 14" key="1">
    <citation type="journal article" date="2020" name="Nature">
        <title>Bacterial chemolithoautotrophy via manganese oxidation.</title>
        <authorList>
            <person name="Yu H."/>
            <person name="Leadbetter J.R."/>
        </authorList>
    </citation>
    <scope>NUCLEOTIDE SEQUENCE [LARGE SCALE GENOMIC DNA]</scope>
    <source>
        <strain evidence="13 14">Mn-1</strain>
    </source>
</reference>
<feature type="domain" description="Tyr recombinase" evidence="11">
    <location>
        <begin position="98"/>
        <end position="278"/>
    </location>
</feature>
<dbReference type="EMBL" id="VTOW01000016">
    <property type="protein sequence ID" value="NKE73829.1"/>
    <property type="molecule type" value="Genomic_DNA"/>
</dbReference>
<dbReference type="GO" id="GO:0005737">
    <property type="term" value="C:cytoplasm"/>
    <property type="evidence" value="ECO:0007669"/>
    <property type="project" value="UniProtKB-SubCell"/>
</dbReference>
<dbReference type="PANTHER" id="PTHR30349">
    <property type="entry name" value="PHAGE INTEGRASE-RELATED"/>
    <property type="match status" value="1"/>
</dbReference>
<dbReference type="AlphaFoldDB" id="A0A7X6DUY8"/>
<sequence>METTELIHYRRALKRKNYSAHTVKNYISILEHFIRELTVPLCEVTAKQIELYTDHLLRKRRTPKTITCHLQTIRLFFDYLINEVGRRMVNPVTRISLRLPKPLPRHLKDAQVGRLFAFITDLRDRAMFMLMLRCGLRVEEVAHLTVDAVDYQRRQIFVFNGKGGKDRVVYMSEDARSALLAYLEKRSSKVKGLFLVQKGPMRGEPLSVRGIQKRIEYYARKSSLDVSCHRLRHTMATQLLNANADLVTIQDLLGHGQITTTQRYSRIANIKVQRDYYKAMEVVLQRTQTQEEDDDDGEETYMRKMNNGKMGITN</sequence>
<evidence type="ECO:0000259" key="11">
    <source>
        <dbReference type="PROSITE" id="PS51898"/>
    </source>
</evidence>
<keyword evidence="2" id="KW-0963">Cytoplasm</keyword>
<dbReference type="Gene3D" id="1.10.150.130">
    <property type="match status" value="1"/>
</dbReference>
<dbReference type="Pfam" id="PF00589">
    <property type="entry name" value="Phage_integrase"/>
    <property type="match status" value="1"/>
</dbReference>
<dbReference type="RefSeq" id="WP_238339744.1">
    <property type="nucleotide sequence ID" value="NZ_VTOW01000016.1"/>
</dbReference>
<dbReference type="InterPro" id="IPR044068">
    <property type="entry name" value="CB"/>
</dbReference>
<feature type="compositionally biased region" description="Acidic residues" evidence="10">
    <location>
        <begin position="290"/>
        <end position="299"/>
    </location>
</feature>
<keyword evidence="8" id="KW-0131">Cell cycle</keyword>
<proteinExistence type="predicted"/>
<dbReference type="GO" id="GO:0003677">
    <property type="term" value="F:DNA binding"/>
    <property type="evidence" value="ECO:0007669"/>
    <property type="project" value="UniProtKB-UniRule"/>
</dbReference>
<dbReference type="InterPro" id="IPR013762">
    <property type="entry name" value="Integrase-like_cat_sf"/>
</dbReference>
<name>A0A7X6DUY8_9BACT</name>
<dbReference type="Gene3D" id="1.10.443.10">
    <property type="entry name" value="Intergrase catalytic core"/>
    <property type="match status" value="1"/>
</dbReference>
<dbReference type="InterPro" id="IPR002104">
    <property type="entry name" value="Integrase_catalytic"/>
</dbReference>
<evidence type="ECO:0000256" key="8">
    <source>
        <dbReference type="ARBA" id="ARBA00023306"/>
    </source>
</evidence>
<evidence type="ECO:0000256" key="1">
    <source>
        <dbReference type="ARBA" id="ARBA00004496"/>
    </source>
</evidence>
<comment type="caution">
    <text evidence="13">The sequence shown here is derived from an EMBL/GenBank/DDBJ whole genome shotgun (WGS) entry which is preliminary data.</text>
</comment>
<evidence type="ECO:0000256" key="4">
    <source>
        <dbReference type="ARBA" id="ARBA00022829"/>
    </source>
</evidence>
<dbReference type="GO" id="GO:0006310">
    <property type="term" value="P:DNA recombination"/>
    <property type="evidence" value="ECO:0007669"/>
    <property type="project" value="UniProtKB-KW"/>
</dbReference>